<keyword evidence="5 7" id="KW-0472">Membrane</keyword>
<name>A0AAU7UIT5_9MICO</name>
<feature type="domain" description="Type II secretion system protein GspF" evidence="8">
    <location>
        <begin position="118"/>
        <end position="243"/>
    </location>
</feature>
<protein>
    <submittedName>
        <fullName evidence="9">Type II secretion system F family protein</fullName>
    </submittedName>
</protein>
<feature type="transmembrane region" description="Helical" evidence="7">
    <location>
        <begin position="59"/>
        <end position="76"/>
    </location>
</feature>
<evidence type="ECO:0000259" key="8">
    <source>
        <dbReference type="Pfam" id="PF00482"/>
    </source>
</evidence>
<dbReference type="GO" id="GO:0005886">
    <property type="term" value="C:plasma membrane"/>
    <property type="evidence" value="ECO:0007669"/>
    <property type="project" value="UniProtKB-SubCell"/>
</dbReference>
<dbReference type="InterPro" id="IPR042094">
    <property type="entry name" value="T2SS_GspF_sf"/>
</dbReference>
<dbReference type="PANTHER" id="PTHR35007:SF3">
    <property type="entry name" value="POSSIBLE CONSERVED ALANINE RICH MEMBRANE PROTEIN"/>
    <property type="match status" value="1"/>
</dbReference>
<gene>
    <name evidence="9" type="ORF">AAFP32_12065</name>
</gene>
<evidence type="ECO:0000256" key="3">
    <source>
        <dbReference type="ARBA" id="ARBA00022692"/>
    </source>
</evidence>
<evidence type="ECO:0000256" key="4">
    <source>
        <dbReference type="ARBA" id="ARBA00022989"/>
    </source>
</evidence>
<keyword evidence="4 7" id="KW-1133">Transmembrane helix</keyword>
<evidence type="ECO:0000256" key="2">
    <source>
        <dbReference type="ARBA" id="ARBA00022475"/>
    </source>
</evidence>
<keyword evidence="2" id="KW-1003">Cell membrane</keyword>
<dbReference type="InterPro" id="IPR018076">
    <property type="entry name" value="T2SS_GspF_dom"/>
</dbReference>
<dbReference type="Pfam" id="PF00482">
    <property type="entry name" value="T2SSF"/>
    <property type="match status" value="1"/>
</dbReference>
<reference evidence="9" key="1">
    <citation type="submission" date="2024-06" db="EMBL/GenBank/DDBJ databases">
        <title>Brevibacterium koreense sp. nov., isolated from jogae-jeotgal, a Korean fermented seafood.</title>
        <authorList>
            <person name="Whon T.W."/>
            <person name="Nam S."/>
            <person name="Kim Y."/>
        </authorList>
    </citation>
    <scope>NUCLEOTIDE SEQUENCE</scope>
    <source>
        <strain evidence="9">CBA3109</strain>
    </source>
</reference>
<accession>A0AAU7UIT5</accession>
<proteinExistence type="predicted"/>
<dbReference type="PANTHER" id="PTHR35007">
    <property type="entry name" value="INTEGRAL MEMBRANE PROTEIN-RELATED"/>
    <property type="match status" value="1"/>
</dbReference>
<keyword evidence="3 7" id="KW-0812">Transmembrane</keyword>
<dbReference type="EMBL" id="CP158281">
    <property type="protein sequence ID" value="XBV88288.1"/>
    <property type="molecule type" value="Genomic_DNA"/>
</dbReference>
<organism evidence="9">
    <name type="scientific">Brevibacterium koreense</name>
    <dbReference type="NCBI Taxonomy" id="3140787"/>
    <lineage>
        <taxon>Bacteria</taxon>
        <taxon>Bacillati</taxon>
        <taxon>Actinomycetota</taxon>
        <taxon>Actinomycetes</taxon>
        <taxon>Micrococcales</taxon>
        <taxon>Brevibacteriaceae</taxon>
        <taxon>Brevibacterium</taxon>
    </lineage>
</organism>
<dbReference type="KEGG" id="bkr:AAFP32_12065"/>
<feature type="region of interest" description="Disordered" evidence="6">
    <location>
        <begin position="293"/>
        <end position="334"/>
    </location>
</feature>
<comment type="subcellular location">
    <subcellularLocation>
        <location evidence="1">Cell membrane</location>
        <topology evidence="1">Multi-pass membrane protein</topology>
    </subcellularLocation>
</comment>
<evidence type="ECO:0000256" key="7">
    <source>
        <dbReference type="SAM" id="Phobius"/>
    </source>
</evidence>
<evidence type="ECO:0000256" key="1">
    <source>
        <dbReference type="ARBA" id="ARBA00004651"/>
    </source>
</evidence>
<dbReference type="RefSeq" id="WP_350269322.1">
    <property type="nucleotide sequence ID" value="NZ_CP158281.1"/>
</dbReference>
<sequence>MSYSQSSLLIGACFGAGLFLLWMSLWQKRSKKRVQKRWVRELDDMLTGAGFPRMHPSHLILISITVFILVSVVATVLTGSWAIALCFGLFASWLPHRLLQHRARSKQVMRRELWPETLDHLNSGVRAGLSLPEALSSLAHRGPEPLRPLFEVFAEEYRASGSFAIALERFRQVSADPVADRIVVALSVTRQVGGSDLGTMLRALAQFVRDDARTRNELSARQQWTVNGARLAVAAPWVVLAFLSTRPETAAAYNSQTGLLLLASGFVVSLLAYRAMKRIGRLPNEPRVIEGSSLSSSSFHRSAEGSEVPSSTVRPKAVRYRERAGRSAHDPCPRSVQRVRALRLRTRLATAAPTNAVVSHRSVSA</sequence>
<feature type="transmembrane region" description="Helical" evidence="7">
    <location>
        <begin position="224"/>
        <end position="243"/>
    </location>
</feature>
<feature type="transmembrane region" description="Helical" evidence="7">
    <location>
        <begin position="255"/>
        <end position="273"/>
    </location>
</feature>
<evidence type="ECO:0000313" key="9">
    <source>
        <dbReference type="EMBL" id="XBV88288.1"/>
    </source>
</evidence>
<feature type="transmembrane region" description="Helical" evidence="7">
    <location>
        <begin position="6"/>
        <end position="26"/>
    </location>
</feature>
<dbReference type="Gene3D" id="1.20.81.30">
    <property type="entry name" value="Type II secretion system (T2SS), domain F"/>
    <property type="match status" value="1"/>
</dbReference>
<dbReference type="AlphaFoldDB" id="A0AAU7UIT5"/>
<evidence type="ECO:0000256" key="5">
    <source>
        <dbReference type="ARBA" id="ARBA00023136"/>
    </source>
</evidence>
<feature type="compositionally biased region" description="Basic and acidic residues" evidence="6">
    <location>
        <begin position="319"/>
        <end position="332"/>
    </location>
</feature>
<evidence type="ECO:0000256" key="6">
    <source>
        <dbReference type="SAM" id="MobiDB-lite"/>
    </source>
</evidence>